<evidence type="ECO:0000313" key="3">
    <source>
        <dbReference type="Proteomes" id="UP000177370"/>
    </source>
</evidence>
<name>A0A1F6V9P9_9BACT</name>
<evidence type="ECO:0008006" key="4">
    <source>
        <dbReference type="Google" id="ProtNLM"/>
    </source>
</evidence>
<reference evidence="2 3" key="1">
    <citation type="journal article" date="2016" name="Nat. Commun.">
        <title>Thousands of microbial genomes shed light on interconnected biogeochemical processes in an aquifer system.</title>
        <authorList>
            <person name="Anantharaman K."/>
            <person name="Brown C.T."/>
            <person name="Hug L.A."/>
            <person name="Sharon I."/>
            <person name="Castelle C.J."/>
            <person name="Probst A.J."/>
            <person name="Thomas B.C."/>
            <person name="Singh A."/>
            <person name="Wilkins M.J."/>
            <person name="Karaoz U."/>
            <person name="Brodie E.L."/>
            <person name="Williams K.H."/>
            <person name="Hubbard S.S."/>
            <person name="Banfield J.F."/>
        </authorList>
    </citation>
    <scope>NUCLEOTIDE SEQUENCE [LARGE SCALE GENOMIC DNA]</scope>
</reference>
<sequence>METINKTEKKENFSALTVLVFLLVAFIFISRGSTEYRFSQIESIEVAGQNIKVDLALTEATRGEGLSGRRSMAEDTGMLFVFDRPDKYLFWMKNMYFPIDIIWINEDMRVVYIKQNAHPDLFLETYEPDEDAKYVLEVVAGFSDKYNLKVGDKVEFGY</sequence>
<comment type="caution">
    <text evidence="2">The sequence shown here is derived from an EMBL/GenBank/DDBJ whole genome shotgun (WGS) entry which is preliminary data.</text>
</comment>
<dbReference type="InterPro" id="IPR038695">
    <property type="entry name" value="Saro_0823-like_sf"/>
</dbReference>
<dbReference type="InterPro" id="IPR003795">
    <property type="entry name" value="DUF192"/>
</dbReference>
<organism evidence="2 3">
    <name type="scientific">Candidatus Nomurabacteria bacterium RIFCSPHIGHO2_01_FULL_40_24b</name>
    <dbReference type="NCBI Taxonomy" id="1801739"/>
    <lineage>
        <taxon>Bacteria</taxon>
        <taxon>Candidatus Nomuraibacteriota</taxon>
    </lineage>
</organism>
<dbReference type="Gene3D" id="2.60.120.1140">
    <property type="entry name" value="Protein of unknown function DUF192"/>
    <property type="match status" value="1"/>
</dbReference>
<dbReference type="Pfam" id="PF02643">
    <property type="entry name" value="DUF192"/>
    <property type="match status" value="1"/>
</dbReference>
<feature type="transmembrane region" description="Helical" evidence="1">
    <location>
        <begin position="12"/>
        <end position="29"/>
    </location>
</feature>
<dbReference type="EMBL" id="MFTP01000002">
    <property type="protein sequence ID" value="OGI66315.1"/>
    <property type="molecule type" value="Genomic_DNA"/>
</dbReference>
<dbReference type="PANTHER" id="PTHR37953:SF1">
    <property type="entry name" value="UPF0127 PROTEIN MJ1496"/>
    <property type="match status" value="1"/>
</dbReference>
<dbReference type="PANTHER" id="PTHR37953">
    <property type="entry name" value="UPF0127 PROTEIN MJ1496"/>
    <property type="match status" value="1"/>
</dbReference>
<keyword evidence="1" id="KW-0472">Membrane</keyword>
<keyword evidence="1" id="KW-1133">Transmembrane helix</keyword>
<gene>
    <name evidence="2" type="ORF">A2647_01005</name>
</gene>
<evidence type="ECO:0000313" key="2">
    <source>
        <dbReference type="EMBL" id="OGI66315.1"/>
    </source>
</evidence>
<keyword evidence="1" id="KW-0812">Transmembrane</keyword>
<dbReference type="Proteomes" id="UP000177370">
    <property type="component" value="Unassembled WGS sequence"/>
</dbReference>
<dbReference type="AlphaFoldDB" id="A0A1F6V9P9"/>
<protein>
    <recommendedName>
        <fullName evidence="4">DUF192 domain-containing protein</fullName>
    </recommendedName>
</protein>
<proteinExistence type="predicted"/>
<evidence type="ECO:0000256" key="1">
    <source>
        <dbReference type="SAM" id="Phobius"/>
    </source>
</evidence>
<accession>A0A1F6V9P9</accession>